<keyword evidence="1" id="KW-1185">Reference proteome</keyword>
<gene>
    <name evidence="2" type="primary">LOC142164643</name>
</gene>
<name>A0AC58S1X4_TOBAC</name>
<accession>A0AC58S1X4</accession>
<reference evidence="1" key="1">
    <citation type="journal article" date="2014" name="Nat. Commun.">
        <title>The tobacco genome sequence and its comparison with those of tomato and potato.</title>
        <authorList>
            <person name="Sierro N."/>
            <person name="Battey J.N."/>
            <person name="Ouadi S."/>
            <person name="Bakaher N."/>
            <person name="Bovet L."/>
            <person name="Willig A."/>
            <person name="Goepfert S."/>
            <person name="Peitsch M.C."/>
            <person name="Ivanov N.V."/>
        </authorList>
    </citation>
    <scope>NUCLEOTIDE SEQUENCE [LARGE SCALE GENOMIC DNA]</scope>
</reference>
<sequence>MDVDSPTGTLVKKKARGQTKCKMIHTRNFEERYEVTFDKGQVVGPTGKRVSELSNFIGTIARNPRFITLLFSSWHVVTDDIKQTNMEICQHQVHHSSRRKEVGAGWYSRYLEATQEKY</sequence>
<evidence type="ECO:0000313" key="2">
    <source>
        <dbReference type="RefSeq" id="XP_075078938.1"/>
    </source>
</evidence>
<protein>
    <submittedName>
        <fullName evidence="2">Uncharacterized protein LOC142164643</fullName>
    </submittedName>
</protein>
<dbReference type="RefSeq" id="XP_075078938.1">
    <property type="nucleotide sequence ID" value="XM_075222837.1"/>
</dbReference>
<organism evidence="1 2">
    <name type="scientific">Nicotiana tabacum</name>
    <name type="common">Common tobacco</name>
    <dbReference type="NCBI Taxonomy" id="4097"/>
    <lineage>
        <taxon>Eukaryota</taxon>
        <taxon>Viridiplantae</taxon>
        <taxon>Streptophyta</taxon>
        <taxon>Embryophyta</taxon>
        <taxon>Tracheophyta</taxon>
        <taxon>Spermatophyta</taxon>
        <taxon>Magnoliopsida</taxon>
        <taxon>eudicotyledons</taxon>
        <taxon>Gunneridae</taxon>
        <taxon>Pentapetalae</taxon>
        <taxon>asterids</taxon>
        <taxon>lamiids</taxon>
        <taxon>Solanales</taxon>
        <taxon>Solanaceae</taxon>
        <taxon>Nicotianoideae</taxon>
        <taxon>Nicotianeae</taxon>
        <taxon>Nicotiana</taxon>
    </lineage>
</organism>
<evidence type="ECO:0000313" key="1">
    <source>
        <dbReference type="Proteomes" id="UP000790787"/>
    </source>
</evidence>
<dbReference type="Proteomes" id="UP000790787">
    <property type="component" value="Chromosome 10"/>
</dbReference>
<proteinExistence type="predicted"/>
<reference evidence="2" key="2">
    <citation type="submission" date="2025-08" db="UniProtKB">
        <authorList>
            <consortium name="RefSeq"/>
        </authorList>
    </citation>
    <scope>IDENTIFICATION</scope>
    <source>
        <tissue evidence="2">Leaf</tissue>
    </source>
</reference>